<dbReference type="PANTHER" id="PTHR12506">
    <property type="entry name" value="PROTEIN PHOSPHATASE RELATED"/>
    <property type="match status" value="1"/>
</dbReference>
<evidence type="ECO:0000256" key="4">
    <source>
        <dbReference type="ARBA" id="ARBA00023125"/>
    </source>
</evidence>
<evidence type="ECO:0000256" key="3">
    <source>
        <dbReference type="ARBA" id="ARBA00022833"/>
    </source>
</evidence>
<feature type="domain" description="C3H1-type" evidence="7">
    <location>
        <begin position="199"/>
        <end position="227"/>
    </location>
</feature>
<dbReference type="SUPFAM" id="SSF90229">
    <property type="entry name" value="CCCH zinc finger"/>
    <property type="match status" value="1"/>
</dbReference>
<evidence type="ECO:0000256" key="2">
    <source>
        <dbReference type="ARBA" id="ARBA00022771"/>
    </source>
</evidence>
<feature type="domain" description="C3H1-type" evidence="7">
    <location>
        <begin position="241"/>
        <end position="269"/>
    </location>
</feature>
<feature type="compositionally biased region" description="Low complexity" evidence="6">
    <location>
        <begin position="180"/>
        <end position="191"/>
    </location>
</feature>
<keyword evidence="3 5" id="KW-0862">Zinc</keyword>
<dbReference type="Proteomes" id="UP001445335">
    <property type="component" value="Unassembled WGS sequence"/>
</dbReference>
<dbReference type="Pfam" id="PF04114">
    <property type="entry name" value="Gaa1"/>
    <property type="match status" value="1"/>
</dbReference>
<accession>A0AAW1S2G6</accession>
<feature type="region of interest" description="Disordered" evidence="6">
    <location>
        <begin position="180"/>
        <end position="202"/>
    </location>
</feature>
<dbReference type="AlphaFoldDB" id="A0AAW1S2G6"/>
<protein>
    <recommendedName>
        <fullName evidence="7">C3H1-type domain-containing protein</fullName>
    </recommendedName>
</protein>
<feature type="compositionally biased region" description="Low complexity" evidence="6">
    <location>
        <begin position="297"/>
        <end position="315"/>
    </location>
</feature>
<evidence type="ECO:0000256" key="6">
    <source>
        <dbReference type="SAM" id="MobiDB-lite"/>
    </source>
</evidence>
<name>A0AAW1S2G6_9CHLO</name>
<dbReference type="PANTHER" id="PTHR12506:SF50">
    <property type="entry name" value="ZINC FINGER CCCH DOMAIN-CONTAINING PROTEIN 26"/>
    <property type="match status" value="1"/>
</dbReference>
<keyword evidence="9" id="KW-1185">Reference proteome</keyword>
<reference evidence="8 9" key="1">
    <citation type="journal article" date="2024" name="Nat. Commun.">
        <title>Phylogenomics reveals the evolutionary origins of lichenization in chlorophyte algae.</title>
        <authorList>
            <person name="Puginier C."/>
            <person name="Libourel C."/>
            <person name="Otte J."/>
            <person name="Skaloud P."/>
            <person name="Haon M."/>
            <person name="Grisel S."/>
            <person name="Petersen M."/>
            <person name="Berrin J.G."/>
            <person name="Delaux P.M."/>
            <person name="Dal Grande F."/>
            <person name="Keller J."/>
        </authorList>
    </citation>
    <scope>NUCLEOTIDE SEQUENCE [LARGE SCALE GENOMIC DNA]</scope>
    <source>
        <strain evidence="8 9">SAG 245.80</strain>
    </source>
</reference>
<evidence type="ECO:0000313" key="8">
    <source>
        <dbReference type="EMBL" id="KAK9840585.1"/>
    </source>
</evidence>
<keyword evidence="2 5" id="KW-0863">Zinc-finger</keyword>
<dbReference type="SMART" id="SM00356">
    <property type="entry name" value="ZnF_C3H1"/>
    <property type="match status" value="2"/>
</dbReference>
<dbReference type="InterPro" id="IPR000571">
    <property type="entry name" value="Znf_CCCH"/>
</dbReference>
<sequence>MLPLFAQDTRIVEGALLAGVADAHIRWSDAFDFRNALARQTALRVTDSDAPRLVRCGRQLEAQRWVFGLEALLRFCVRQASGWPGGAHAAFLAAGTDSITLRVLLKCGEGRQGVRTDLAAALEDVLRSLNNLQEGMHRGVQLVVVRGLPGSLGSSPVATPYPNNGTFRGTFEEAVSAGVSSQGGSASASGHSSKHRSREDSATPCPFYMKTGTCAYGDICKFFHPSTIPPVLFNSFGLPLRHGEPNCRFYMQTMRCDYGPSCKYNHPEPCHTVVAERCTAEQHFALKVSEAVKGGSAADAVPPAAEEQEPKAPAAGSETVVERGAAGISEAVRRLQLG</sequence>
<dbReference type="GO" id="GO:0042765">
    <property type="term" value="C:GPI-anchor transamidase complex"/>
    <property type="evidence" value="ECO:0007669"/>
    <property type="project" value="InterPro"/>
</dbReference>
<dbReference type="Gene3D" id="4.10.1000.10">
    <property type="entry name" value="Zinc finger, CCCH-type"/>
    <property type="match status" value="1"/>
</dbReference>
<dbReference type="GO" id="GO:0003677">
    <property type="term" value="F:DNA binding"/>
    <property type="evidence" value="ECO:0007669"/>
    <property type="project" value="UniProtKB-KW"/>
</dbReference>
<organism evidence="8 9">
    <name type="scientific">Elliptochloris bilobata</name>
    <dbReference type="NCBI Taxonomy" id="381761"/>
    <lineage>
        <taxon>Eukaryota</taxon>
        <taxon>Viridiplantae</taxon>
        <taxon>Chlorophyta</taxon>
        <taxon>core chlorophytes</taxon>
        <taxon>Trebouxiophyceae</taxon>
        <taxon>Trebouxiophyceae incertae sedis</taxon>
        <taxon>Elliptochloris clade</taxon>
        <taxon>Elliptochloris</taxon>
    </lineage>
</organism>
<dbReference type="PROSITE" id="PS50103">
    <property type="entry name" value="ZF_C3H1"/>
    <property type="match status" value="2"/>
</dbReference>
<dbReference type="GO" id="GO:0003729">
    <property type="term" value="F:mRNA binding"/>
    <property type="evidence" value="ECO:0007669"/>
    <property type="project" value="TreeGrafter"/>
</dbReference>
<dbReference type="InterPro" id="IPR050974">
    <property type="entry name" value="Plant_ZF_CCCH"/>
</dbReference>
<dbReference type="GO" id="GO:0008270">
    <property type="term" value="F:zinc ion binding"/>
    <property type="evidence" value="ECO:0007669"/>
    <property type="project" value="UniProtKB-KW"/>
</dbReference>
<feature type="zinc finger region" description="C3H1-type" evidence="5">
    <location>
        <begin position="241"/>
        <end position="269"/>
    </location>
</feature>
<dbReference type="EMBL" id="JALJOU010000013">
    <property type="protein sequence ID" value="KAK9840585.1"/>
    <property type="molecule type" value="Genomic_DNA"/>
</dbReference>
<gene>
    <name evidence="8" type="ORF">WJX81_003098</name>
</gene>
<feature type="region of interest" description="Disordered" evidence="6">
    <location>
        <begin position="297"/>
        <end position="320"/>
    </location>
</feature>
<keyword evidence="4" id="KW-0238">DNA-binding</keyword>
<keyword evidence="1 5" id="KW-0479">Metal-binding</keyword>
<dbReference type="InterPro" id="IPR036855">
    <property type="entry name" value="Znf_CCCH_sf"/>
</dbReference>
<evidence type="ECO:0000256" key="5">
    <source>
        <dbReference type="PROSITE-ProRule" id="PRU00723"/>
    </source>
</evidence>
<evidence type="ECO:0000256" key="1">
    <source>
        <dbReference type="ARBA" id="ARBA00022723"/>
    </source>
</evidence>
<proteinExistence type="predicted"/>
<feature type="zinc finger region" description="C3H1-type" evidence="5">
    <location>
        <begin position="199"/>
        <end position="227"/>
    </location>
</feature>
<evidence type="ECO:0000313" key="9">
    <source>
        <dbReference type="Proteomes" id="UP001445335"/>
    </source>
</evidence>
<dbReference type="InterPro" id="IPR007246">
    <property type="entry name" value="Gaa1"/>
</dbReference>
<dbReference type="Pfam" id="PF00642">
    <property type="entry name" value="zf-CCCH"/>
    <property type="match status" value="2"/>
</dbReference>
<evidence type="ECO:0000259" key="7">
    <source>
        <dbReference type="PROSITE" id="PS50103"/>
    </source>
</evidence>
<comment type="caution">
    <text evidence="8">The sequence shown here is derived from an EMBL/GenBank/DDBJ whole genome shotgun (WGS) entry which is preliminary data.</text>
</comment>